<gene>
    <name evidence="13" type="ORF">SAMN04487771_10342</name>
</gene>
<evidence type="ECO:0000256" key="10">
    <source>
        <dbReference type="PIRSR" id="PIRSR037215-1"/>
    </source>
</evidence>
<dbReference type="AlphaFoldDB" id="A0A1I0GJB1"/>
<dbReference type="InterPro" id="IPR010161">
    <property type="entry name" value="Peptidase_M20B"/>
</dbReference>
<dbReference type="InterPro" id="IPR011650">
    <property type="entry name" value="Peptidase_M20_dimer"/>
</dbReference>
<keyword evidence="5 11" id="KW-0479">Metal-binding</keyword>
<dbReference type="GO" id="GO:0006518">
    <property type="term" value="P:peptide metabolic process"/>
    <property type="evidence" value="ECO:0007669"/>
    <property type="project" value="InterPro"/>
</dbReference>
<feature type="binding site" evidence="11">
    <location>
        <position position="78"/>
    </location>
    <ligand>
        <name>Zn(2+)</name>
        <dbReference type="ChEBI" id="CHEBI:29105"/>
        <label>1</label>
    </ligand>
</feature>
<feature type="binding site" evidence="11">
    <location>
        <position position="140"/>
    </location>
    <ligand>
        <name>Zn(2+)</name>
        <dbReference type="ChEBI" id="CHEBI:29105"/>
        <label>1</label>
    </ligand>
</feature>
<keyword evidence="8" id="KW-0482">Metalloprotease</keyword>
<proteinExistence type="inferred from homology"/>
<evidence type="ECO:0000256" key="3">
    <source>
        <dbReference type="ARBA" id="ARBA00022438"/>
    </source>
</evidence>
<dbReference type="PIRSF" id="PIRSF037215">
    <property type="entry name" value="Peptidase_M20B"/>
    <property type="match status" value="1"/>
</dbReference>
<keyword evidence="14" id="KW-1185">Reference proteome</keyword>
<evidence type="ECO:0000256" key="9">
    <source>
        <dbReference type="NCBIfam" id="TIGR01882"/>
    </source>
</evidence>
<sequence>MMVNERFLRYVGIWTSSERNTNEVPSAMREFDLANVLSFEMEEIGLTGVDVDNYGIVYGKLPATPGREGNTPIGLLAHMDTFPGCSGKDVRPQIIEKYDGKDVKLGNSGLVLSCSEYPHLKALAGQTLITTDGTTLLGADDKAGIAEIMTALDRIQREKIPHGPVSVAFLPDEEIGGGTDYFDIKKFGARYAYTVDGWNPGEITYENFNAATIRIDIRGRETHTGRGKGCLLNAQLVAIEINSRLPAHEIPAMTEGREGFYHLRTSSGTVAEAHLEYAVRDHDDTRYRERISFLTDICEEMNGKYGENTVSWDLSEEYRNMKSCIEPCRHLVDHAVEATRAAGLTPIIAPARGGTDGARLSFRGLPCPNLGIGGYAYHGPMEHITAEAMDQVTRILIGIIRSYADETV</sequence>
<keyword evidence="3 13" id="KW-0031">Aminopeptidase</keyword>
<name>A0A1I0GJB1_9FIRM</name>
<evidence type="ECO:0000313" key="13">
    <source>
        <dbReference type="EMBL" id="SET70235.1"/>
    </source>
</evidence>
<dbReference type="NCBIfam" id="NF003976">
    <property type="entry name" value="PRK05469.1"/>
    <property type="match status" value="1"/>
</dbReference>
<evidence type="ECO:0000256" key="1">
    <source>
        <dbReference type="ARBA" id="ARBA00000870"/>
    </source>
</evidence>
<dbReference type="InterPro" id="IPR036264">
    <property type="entry name" value="Bact_exopeptidase_dim_dom"/>
</dbReference>
<dbReference type="Gene3D" id="3.40.630.10">
    <property type="entry name" value="Zn peptidases"/>
    <property type="match status" value="1"/>
</dbReference>
<evidence type="ECO:0000256" key="8">
    <source>
        <dbReference type="ARBA" id="ARBA00023049"/>
    </source>
</evidence>
<evidence type="ECO:0000256" key="4">
    <source>
        <dbReference type="ARBA" id="ARBA00022670"/>
    </source>
</evidence>
<evidence type="ECO:0000313" key="14">
    <source>
        <dbReference type="Proteomes" id="UP000199820"/>
    </source>
</evidence>
<feature type="active site" evidence="10">
    <location>
        <position position="80"/>
    </location>
</feature>
<feature type="binding site" evidence="11">
    <location>
        <position position="140"/>
    </location>
    <ligand>
        <name>Zn(2+)</name>
        <dbReference type="ChEBI" id="CHEBI:29105"/>
        <label>2</label>
    </ligand>
</feature>
<comment type="similarity">
    <text evidence="2">Belongs to the peptidase M20B family.</text>
</comment>
<dbReference type="EMBL" id="FOIL01000034">
    <property type="protein sequence ID" value="SET70235.1"/>
    <property type="molecule type" value="Genomic_DNA"/>
</dbReference>
<evidence type="ECO:0000256" key="7">
    <source>
        <dbReference type="ARBA" id="ARBA00022833"/>
    </source>
</evidence>
<dbReference type="RefSeq" id="WP_074649889.1">
    <property type="nucleotide sequence ID" value="NZ_FOIL01000034.1"/>
</dbReference>
<evidence type="ECO:0000256" key="5">
    <source>
        <dbReference type="ARBA" id="ARBA00022723"/>
    </source>
</evidence>
<comment type="cofactor">
    <cofactor evidence="11">
        <name>Zn(2+)</name>
        <dbReference type="ChEBI" id="CHEBI:29105"/>
    </cofactor>
    <text evidence="11">Binds 2 Zn(2+) ions per subunit.</text>
</comment>
<protein>
    <recommendedName>
        <fullName evidence="9">Peptidase T</fullName>
        <ecNumber evidence="9">3.4.11.4</ecNumber>
    </recommendedName>
</protein>
<dbReference type="Proteomes" id="UP000199820">
    <property type="component" value="Unassembled WGS sequence"/>
</dbReference>
<dbReference type="GO" id="GO:0008237">
    <property type="term" value="F:metallopeptidase activity"/>
    <property type="evidence" value="ECO:0007669"/>
    <property type="project" value="UniProtKB-KW"/>
</dbReference>
<evidence type="ECO:0000256" key="11">
    <source>
        <dbReference type="PIRSR" id="PIRSR037215-2"/>
    </source>
</evidence>
<dbReference type="OrthoDB" id="9804934at2"/>
<feature type="binding site" evidence="11">
    <location>
        <position position="174"/>
    </location>
    <ligand>
        <name>Zn(2+)</name>
        <dbReference type="ChEBI" id="CHEBI:29105"/>
        <label>2</label>
    </ligand>
</feature>
<keyword evidence="7 11" id="KW-0862">Zinc</keyword>
<dbReference type="GO" id="GO:0006508">
    <property type="term" value="P:proteolysis"/>
    <property type="evidence" value="ECO:0007669"/>
    <property type="project" value="UniProtKB-UniRule"/>
</dbReference>
<dbReference type="InterPro" id="IPR001261">
    <property type="entry name" value="ArgE/DapE_CS"/>
</dbReference>
<evidence type="ECO:0000256" key="2">
    <source>
        <dbReference type="ARBA" id="ARBA00009692"/>
    </source>
</evidence>
<evidence type="ECO:0000259" key="12">
    <source>
        <dbReference type="Pfam" id="PF07687"/>
    </source>
</evidence>
<dbReference type="NCBIfam" id="NF009920">
    <property type="entry name" value="PRK13381.1"/>
    <property type="match status" value="1"/>
</dbReference>
<feature type="active site" description="Proton acceptor" evidence="10">
    <location>
        <position position="173"/>
    </location>
</feature>
<feature type="binding site" evidence="11">
    <location>
        <position position="196"/>
    </location>
    <ligand>
        <name>Zn(2+)</name>
        <dbReference type="ChEBI" id="CHEBI:29105"/>
        <label>1</label>
    </ligand>
</feature>
<dbReference type="Pfam" id="PF01546">
    <property type="entry name" value="Peptidase_M20"/>
    <property type="match status" value="1"/>
</dbReference>
<dbReference type="PANTHER" id="PTHR42994">
    <property type="entry name" value="PEPTIDASE T"/>
    <property type="match status" value="1"/>
</dbReference>
<comment type="catalytic activity">
    <reaction evidence="1">
        <text>Release of the N-terminal residue from a tripeptide.</text>
        <dbReference type="EC" id="3.4.11.4"/>
    </reaction>
</comment>
<dbReference type="Pfam" id="PF07687">
    <property type="entry name" value="M20_dimer"/>
    <property type="match status" value="1"/>
</dbReference>
<feature type="domain" description="Peptidase M20 dimerisation" evidence="12">
    <location>
        <begin position="205"/>
        <end position="304"/>
    </location>
</feature>
<dbReference type="PANTHER" id="PTHR42994:SF1">
    <property type="entry name" value="PEPTIDASE T"/>
    <property type="match status" value="1"/>
</dbReference>
<feature type="binding site" evidence="11">
    <location>
        <position position="378"/>
    </location>
    <ligand>
        <name>Zn(2+)</name>
        <dbReference type="ChEBI" id="CHEBI:29105"/>
        <label>2</label>
    </ligand>
</feature>
<dbReference type="eggNOG" id="COG2195">
    <property type="taxonomic scope" value="Bacteria"/>
</dbReference>
<dbReference type="NCBIfam" id="TIGR01882">
    <property type="entry name" value="peptidase-T"/>
    <property type="match status" value="1"/>
</dbReference>
<evidence type="ECO:0000256" key="6">
    <source>
        <dbReference type="ARBA" id="ARBA00022801"/>
    </source>
</evidence>
<dbReference type="GO" id="GO:0008270">
    <property type="term" value="F:zinc ion binding"/>
    <property type="evidence" value="ECO:0007669"/>
    <property type="project" value="InterPro"/>
</dbReference>
<keyword evidence="6" id="KW-0378">Hydrolase</keyword>
<dbReference type="Gene3D" id="3.30.70.360">
    <property type="match status" value="1"/>
</dbReference>
<reference evidence="13 14" key="1">
    <citation type="submission" date="2016-10" db="EMBL/GenBank/DDBJ databases">
        <authorList>
            <person name="de Groot N.N."/>
        </authorList>
    </citation>
    <scope>NUCLEOTIDE SEQUENCE [LARGE SCALE GENOMIC DNA]</scope>
    <source>
        <strain evidence="13 14">KH1P1</strain>
    </source>
</reference>
<dbReference type="SUPFAM" id="SSF55031">
    <property type="entry name" value="Bacterial exopeptidase dimerisation domain"/>
    <property type="match status" value="1"/>
</dbReference>
<dbReference type="STRING" id="1526.SAMN02910262_01306"/>
<dbReference type="GO" id="GO:0045148">
    <property type="term" value="F:tripeptide aminopeptidase activity"/>
    <property type="evidence" value="ECO:0007669"/>
    <property type="project" value="UniProtKB-UniRule"/>
</dbReference>
<dbReference type="SUPFAM" id="SSF53187">
    <property type="entry name" value="Zn-dependent exopeptidases"/>
    <property type="match status" value="1"/>
</dbReference>
<dbReference type="EC" id="3.4.11.4" evidence="9"/>
<dbReference type="PROSITE" id="PS00759">
    <property type="entry name" value="ARGE_DAPE_CPG2_2"/>
    <property type="match status" value="1"/>
</dbReference>
<organism evidence="13 14">
    <name type="scientific">[Clostridium] aminophilum</name>
    <dbReference type="NCBI Taxonomy" id="1526"/>
    <lineage>
        <taxon>Bacteria</taxon>
        <taxon>Bacillati</taxon>
        <taxon>Bacillota</taxon>
        <taxon>Clostridia</taxon>
        <taxon>Lachnospirales</taxon>
        <taxon>Lachnospiraceae</taxon>
    </lineage>
</organism>
<keyword evidence="4" id="KW-0645">Protease</keyword>
<accession>A0A1I0GJB1</accession>
<dbReference type="InterPro" id="IPR002933">
    <property type="entry name" value="Peptidase_M20"/>
</dbReference>